<evidence type="ECO:0000256" key="2">
    <source>
        <dbReference type="ARBA" id="ARBA00022448"/>
    </source>
</evidence>
<organism evidence="10">
    <name type="scientific">Kwoniella pini CBS 10737</name>
    <dbReference type="NCBI Taxonomy" id="1296096"/>
    <lineage>
        <taxon>Eukaryota</taxon>
        <taxon>Fungi</taxon>
        <taxon>Dikarya</taxon>
        <taxon>Basidiomycota</taxon>
        <taxon>Agaricomycotina</taxon>
        <taxon>Tremellomycetes</taxon>
        <taxon>Tremellales</taxon>
        <taxon>Cryptococcaceae</taxon>
        <taxon>Kwoniella</taxon>
    </lineage>
</organism>
<evidence type="ECO:0000259" key="9">
    <source>
        <dbReference type="Pfam" id="PF21093"/>
    </source>
</evidence>
<dbReference type="EMBL" id="KI894013">
    <property type="protein sequence ID" value="OCF48750.1"/>
    <property type="molecule type" value="Genomic_DNA"/>
</dbReference>
<accession>A0A1B9HZR0</accession>
<feature type="region of interest" description="Disordered" evidence="8">
    <location>
        <begin position="1828"/>
        <end position="1859"/>
    </location>
</feature>
<dbReference type="OrthoDB" id="102511at2759"/>
<evidence type="ECO:0000256" key="8">
    <source>
        <dbReference type="SAM" id="MobiDB-lite"/>
    </source>
</evidence>
<dbReference type="GO" id="GO:0017056">
    <property type="term" value="F:structural constituent of nuclear pore"/>
    <property type="evidence" value="ECO:0007669"/>
    <property type="project" value="InterPro"/>
</dbReference>
<evidence type="ECO:0000313" key="10">
    <source>
        <dbReference type="EMBL" id="OCF48750.1"/>
    </source>
</evidence>
<keyword evidence="3" id="KW-0509">mRNA transport</keyword>
<dbReference type="Pfam" id="PF21093">
    <property type="entry name" value="Nup188_N-subdom_III"/>
    <property type="match status" value="1"/>
</dbReference>
<evidence type="ECO:0000256" key="6">
    <source>
        <dbReference type="ARBA" id="ARBA00023132"/>
    </source>
</evidence>
<evidence type="ECO:0000256" key="7">
    <source>
        <dbReference type="ARBA" id="ARBA00023242"/>
    </source>
</evidence>
<dbReference type="STRING" id="1296096.A0A1B9HZR0"/>
<name>A0A1B9HZR0_9TREE</name>
<proteinExistence type="predicted"/>
<dbReference type="InterPro" id="IPR044840">
    <property type="entry name" value="Nup188"/>
</dbReference>
<reference evidence="10" key="1">
    <citation type="submission" date="2013-07" db="EMBL/GenBank/DDBJ databases">
        <title>The Genome Sequence of Cryptococcus pinus CBS10737.</title>
        <authorList>
            <consortium name="The Broad Institute Genome Sequencing Platform"/>
            <person name="Cuomo C."/>
            <person name="Litvintseva A."/>
            <person name="Chen Y."/>
            <person name="Heitman J."/>
            <person name="Sun S."/>
            <person name="Springer D."/>
            <person name="Dromer F."/>
            <person name="Young S.K."/>
            <person name="Zeng Q."/>
            <person name="Gargeya S."/>
            <person name="Fitzgerald M."/>
            <person name="Abouelleil A."/>
            <person name="Alvarado L."/>
            <person name="Berlin A.M."/>
            <person name="Chapman S.B."/>
            <person name="Dewar J."/>
            <person name="Goldberg J."/>
            <person name="Griggs A."/>
            <person name="Gujja S."/>
            <person name="Hansen M."/>
            <person name="Howarth C."/>
            <person name="Imamovic A."/>
            <person name="Larimer J."/>
            <person name="McCowan C."/>
            <person name="Murphy C."/>
            <person name="Pearson M."/>
            <person name="Priest M."/>
            <person name="Roberts A."/>
            <person name="Saif S."/>
            <person name="Shea T."/>
            <person name="Sykes S."/>
            <person name="Wortman J."/>
            <person name="Nusbaum C."/>
            <person name="Birren B."/>
        </authorList>
    </citation>
    <scope>NUCLEOTIDE SEQUENCE [LARGE SCALE GENOMIC DNA]</scope>
    <source>
        <strain evidence="10">CBS 10737</strain>
    </source>
</reference>
<sequence length="1894" mass="208645">MVQSQAGPSTLLDADDYLCPLTTIRDTLQKSDASTISIPKLTALLTYHEKKLAAPWSPFGTPTAKSKATISKSTFTLPYSEVQFTVNEKTRSLSNKFSEILNIDEVSSYLIISSYHTFSIDEAKEDEEESVSLERILLWYSEEVLALPQIILTLLKLSNDNDMNSTSLGDLAAGFIDDIIGEDTSSYIENLFRNFSILAQRNLSDKQRGPTALFWLTICRKKRAAHQLRLQEQYLTLLFVLLIQSRYRRSNISEGLIKGAIMSSFGTLQANRDIWETEYECTRISTRIRDLMLIIALESLCLSEVVSPQEGSLSDSEADRNRVQDTLLHDKSKISSIHQFIVDYSNDLIPHYPEPELSSTPLPIWPMSIICAAWSIFLRSLPPDRVPTNDNGATWQDIAIRGLRLPSGLFPWLEVILSGPLLGSDKDLSLDNGAIDVGLFLRKVLKDLLIGLSELVQLESIADRPGLYRSWELLFGGGSLVNSAILRADYWIDDFPYQERRSVLDRSQFPYQPAHLLRTLASLVGSESSASPSEEYGTDPAAQVQHYFSNLPSITLTVESSWCKYIGKDDGGKEVVESTKSLILPGGASIPKGSRGFIVGAPNSSQVMWNNQIISGWPLLLEILGAASGLKSLDERVSPDSANSSDSVHLSVHDLDIQSDTSEILAAGIKFLHSVLHSSPYIKSTVLTHLSPEDHLKSGQHLLHLALTVLQLSRNKQLTFESSTISQAIDIIQSLITSPESNVWPALRSSGFFDVTGKKRGSVITLIQSDSIKGEHILTASVLRLVHTLVTNEDHVPESDIVIIRSALHLVFADIWNNFSAWRYKDVAKKYELSSLLVGIFDTVLSHPLSIDGNGPTPSAQVLIDLFINSTSPLTYRPLVDAITQASYLIPRLIGTRRNADAEQVATCLDESLAFVGTLFRVSSMIGTAAVALPKSLFGIPVALPAGDKVQLVDALFELAVAPAAQISNVINIFKTLRVYLEVIAQDPHKPSLASMLRDPMKTGQRLSELATKADDPDVRSAGWDLLSTVVSTQAGCVQACIGVVKDTQLGLTLKSAIEEITSWELSFKESPHTLAAVLNYLQSIMRSAGAEKAITDLRTDADFWQGVFDLSTRIVPAPPSFSLSMHSEDFTHRIRRYACSVQAKANATSLLSSELSYALNNDNDDEPESKARTLVLSLFRNNSALQEASLMSCHNSCVPDLHEEQSKKILASGGNLSRLKTVKLASEREYGRDYLYDGTIIVQDSTTNQSTVNLALDLLNLNWSMLDADIALTRSFRQLAESISAWTEGDNLAINASLKAAVAISETVAEEDRGGDVMLAIQVERLSILAVLLETALDTEESQQPDPESLKQLSTYMALIVNSQSFPPIVSLRHPTLPEIHQPVLRILYLLLQAISSSDITTSNVSIRESIIDASTVFVLESADIAFESTIKGSFNPANSQQTAFAGNLSMIIGVICELSKLATGTSSNTNGIWLDKVQGFNLIGRSLEVLVRSRIADDKLPLHISSILLLHLALASNPTTCEKLAISGLLPSYSDNAIIIQAEHGKIVPPSSTGLGNSSHDAWCGMLLVIKALLSTLPDTLSFTKNDVIPFIRVVNQQILSSLSWDGESPIPLAGLNELELITDVFYGITSALENDSSTRYHGLMEDYLISVIGLLKNINYSLSHPRLLSTLYTPSSEEERIGLEAEIQIVESQDEAKTEINLFHFQKTPIIASRSMALLRVIRNINLTIIKLSKSWEILSTPQEDLFERPDLERLVLKIDGHNDTHEPIEVINDTYTTVSDISPVESEQSSNLDEIQQHILETSSLVSFTQLLIRHSLLPDHEKQFDQENMDLDLPTTSKRRQSSGGVNTGSKESLTLRELQNDLRSLLSQQNGMRGILRDKLDKIFGNDN</sequence>
<comment type="subcellular location">
    <subcellularLocation>
        <location evidence="1">Nucleus</location>
        <location evidence="1">Nuclear pore complex</location>
    </subcellularLocation>
</comment>
<gene>
    <name evidence="10" type="ORF">I206_05531</name>
</gene>
<dbReference type="PANTHER" id="PTHR31431:SF1">
    <property type="entry name" value="NUCLEOPORIN NUP188"/>
    <property type="match status" value="1"/>
</dbReference>
<keyword evidence="4" id="KW-0653">Protein transport</keyword>
<dbReference type="GO" id="GO:0006405">
    <property type="term" value="P:RNA export from nucleus"/>
    <property type="evidence" value="ECO:0007669"/>
    <property type="project" value="TreeGrafter"/>
</dbReference>
<dbReference type="GO" id="GO:0044611">
    <property type="term" value="C:nuclear pore inner ring"/>
    <property type="evidence" value="ECO:0007669"/>
    <property type="project" value="TreeGrafter"/>
</dbReference>
<dbReference type="InterPro" id="IPR048883">
    <property type="entry name" value="Nup188_N-subdom_III"/>
</dbReference>
<keyword evidence="7" id="KW-0539">Nucleus</keyword>
<keyword evidence="2" id="KW-0813">Transport</keyword>
<keyword evidence="6" id="KW-0906">Nuclear pore complex</keyword>
<evidence type="ECO:0000256" key="4">
    <source>
        <dbReference type="ARBA" id="ARBA00022927"/>
    </source>
</evidence>
<feature type="domain" description="Nucleoporin Nup188 N-terminal subdomain III" evidence="9">
    <location>
        <begin position="656"/>
        <end position="1037"/>
    </location>
</feature>
<reference evidence="10" key="2">
    <citation type="submission" date="2016-07" db="EMBL/GenBank/DDBJ databases">
        <title>Evolution of pathogenesis and genome organization in the Tremellales.</title>
        <authorList>
            <person name="Cuomo C."/>
            <person name="Litvintseva A."/>
            <person name="Heitman J."/>
            <person name="Chen Y."/>
            <person name="Sun S."/>
            <person name="Springer D."/>
            <person name="Dromer F."/>
            <person name="Young S."/>
            <person name="Zeng Q."/>
            <person name="Chapman S."/>
            <person name="Gujja S."/>
            <person name="Saif S."/>
            <person name="Birren B."/>
        </authorList>
    </citation>
    <scope>NUCLEOTIDE SEQUENCE</scope>
    <source>
        <strain evidence="10">CBS 10737</strain>
    </source>
</reference>
<dbReference type="GO" id="GO:0051028">
    <property type="term" value="P:mRNA transport"/>
    <property type="evidence" value="ECO:0007669"/>
    <property type="project" value="UniProtKB-KW"/>
</dbReference>
<evidence type="ECO:0000256" key="1">
    <source>
        <dbReference type="ARBA" id="ARBA00004567"/>
    </source>
</evidence>
<dbReference type="GO" id="GO:0006606">
    <property type="term" value="P:protein import into nucleus"/>
    <property type="evidence" value="ECO:0007669"/>
    <property type="project" value="TreeGrafter"/>
</dbReference>
<protein>
    <recommendedName>
        <fullName evidence="9">Nucleoporin Nup188 N-terminal subdomain III domain-containing protein</fullName>
    </recommendedName>
</protein>
<evidence type="ECO:0000256" key="5">
    <source>
        <dbReference type="ARBA" id="ARBA00023010"/>
    </source>
</evidence>
<dbReference type="Gene3D" id="1.25.10.70">
    <property type="match status" value="1"/>
</dbReference>
<feature type="compositionally biased region" description="Polar residues" evidence="8">
    <location>
        <begin position="1847"/>
        <end position="1858"/>
    </location>
</feature>
<evidence type="ECO:0000256" key="3">
    <source>
        <dbReference type="ARBA" id="ARBA00022816"/>
    </source>
</evidence>
<dbReference type="PANTHER" id="PTHR31431">
    <property type="entry name" value="NUCLEOPORIN NUP188 HOMOLOG"/>
    <property type="match status" value="1"/>
</dbReference>
<keyword evidence="5" id="KW-0811">Translocation</keyword>